<dbReference type="GO" id="GO:0016020">
    <property type="term" value="C:membrane"/>
    <property type="evidence" value="ECO:0007669"/>
    <property type="project" value="InterPro"/>
</dbReference>
<feature type="domain" description="Bacterial repeat" evidence="2">
    <location>
        <begin position="2190"/>
        <end position="2256"/>
    </location>
</feature>
<dbReference type="InterPro" id="IPR013783">
    <property type="entry name" value="Ig-like_fold"/>
</dbReference>
<dbReference type="Pfam" id="PF05345">
    <property type="entry name" value="He_PIG"/>
    <property type="match status" value="5"/>
</dbReference>
<dbReference type="Gene3D" id="2.60.40.10">
    <property type="entry name" value="Immunoglobulins"/>
    <property type="match status" value="7"/>
</dbReference>
<dbReference type="EMBL" id="CAFAAA010000033">
    <property type="protein sequence ID" value="CAB4784204.1"/>
    <property type="molecule type" value="Genomic_DNA"/>
</dbReference>
<dbReference type="GO" id="GO:0030313">
    <property type="term" value="C:cell envelope"/>
    <property type="evidence" value="ECO:0007669"/>
    <property type="project" value="UniProtKB-SubCell"/>
</dbReference>
<evidence type="ECO:0000256" key="1">
    <source>
        <dbReference type="ARBA" id="ARBA00004196"/>
    </source>
</evidence>
<dbReference type="SUPFAM" id="SSF49313">
    <property type="entry name" value="Cadherin-like"/>
    <property type="match status" value="7"/>
</dbReference>
<dbReference type="Pfam" id="PF18998">
    <property type="entry name" value="Flg_new_2"/>
    <property type="match status" value="1"/>
</dbReference>
<dbReference type="GO" id="GO:0005509">
    <property type="term" value="F:calcium ion binding"/>
    <property type="evidence" value="ECO:0007669"/>
    <property type="project" value="InterPro"/>
</dbReference>
<dbReference type="Gene3D" id="2.60.40.4270">
    <property type="entry name" value="Listeria-Bacteroides repeat domain"/>
    <property type="match status" value="5"/>
</dbReference>
<proteinExistence type="predicted"/>
<dbReference type="InterPro" id="IPR015919">
    <property type="entry name" value="Cadherin-like_sf"/>
</dbReference>
<protein>
    <submittedName>
        <fullName evidence="3">Unannotated protein</fullName>
    </submittedName>
</protein>
<evidence type="ECO:0000259" key="2">
    <source>
        <dbReference type="Pfam" id="PF18998"/>
    </source>
</evidence>
<sequence length="3333" mass="335057">MTPSKNNRTKSDKRRKKITYSLGLIFALFFQTIGFQSAQAVAAPTAWTVTANVANYSQGGITPIFRGTTTPAGAATLTCNAYTAADTLFATPLTLTASTTVGATYKVRCTGVAASGYAASPTSNTTAVLSVVANLSLTCNANFYQVSNNLLYKLTYTSGASPPFSYAAFGVANTINNAIGWNPDDNYIYGLNGANLYRLASDQRVTNLGPTITAAGASATANSTGGDFYRINGTAYLMSASGTTFNLTNPASRVVSTMTVTSGSWAPYDMTIIGNTAWGFDGTTLYKGVITSNGTIAGTSIAITSKAGVTGTVRGTTTSGDRYGAMYSDSDQNLYMFSNTGNDLFQITAARAAAAFAPTPVTPAATFIVHATKTGGAAVGSPNDGAGCPNASSPTAPTLTTTAGATSITVSGGSVAGTITTATLTGSNIASGSLLFCYAKTELLLASSPTCVNSSPDTMAASQTSAAISANLTGLDHGTLYYFRSKATNTLGAAGYGTTQSFTTLADWTLTADSKGYTIGGAVPTLTAVAAPLAGISGATTCRAYAPADVTYVSPKTIDATLAAGDYVIHCTAGGAAGYSATPTTNVNATLRVTALLSWTITAADASYTLNGSIPTLSGAASPLAGLSGALTCRAYTVADTGFVTAKTIDINLAAGTYVIHCTGTTASGYAAPSVIDKTLTVTRAPWTITAVNKDYTIDGTVPTLTGTVSPVGAISGSLTCAIYLDSDLGYTNPLTINNGLGAHPYPIHCTGTPASGYSLTPTIINASLNVTALTSWAITANAASYTYGQTPASLSGAASPAGGLSGALTCSAYAVSDTSYVTALVLSTSTAVGTYTIHCVGSAANGYTSTPTYNDAVLRVDPIAWSISATAASYSIGGSVPSLTGTASPAGGLNGSLTCLAYTSTDLTYLSPVTLDTALAAGTYVIHCSGTPATGYSPTPTVNDAALTVSISTFTVTYNGNTHTGGSAPVDSSSPYNFNSTATVKANTGSLVKTGYSFNGWNTSADGTGTPYAATGSVTFTVSSSNVVLYAQWLIASFTATFDLNGGNISGSVTNPTASVVYQVDALGSKPANPTRTGYSFGGWNLMGSGSALSSYAMPGASTSFVALWTVQSYTATFNMNGGAISGSRANTTASIAFGSDALTGKPTNPTMSGYTFVGWNLTGSGSALSSYTMPASAATLIAIWQADAHTVTYAVGAHGSGTVPTQASVATLGTFTVAASALVGDTGYTFNGWNDGSHTYIAGETYTVGVSNVVMTAMWQASSLDGIDLTKIVFLGTLVASNSLDGTISVNTPGTPSSGVALTLPAGALPVGTQLDIYDQTDLTKARLLISSADNAFSVSLVVAWLAPDGSIPHTAAGKPISITITNSDIFAGDVVYGMIGLNVRELGTAVTNGSVTFTIFEDPEIIITRAPPSIAITTGATQSVQVGTAILTTAVTNSGGSITGYSISPSLPSALSLNTSTGAISGTPAAVQSVNSYTLTATGAGGTSTATFTLTVTAAPPSISITTGATQSVQTNAAIVSTVVTNSGGPITSYGIAPALPTGLTLNTSSGVISGTPTGAQSTNSYTLTATGPAGGTSTATFTLTVVAPPNISITTGATQSVQVNTAITSTINANSGGAITSYSVTTLPAGLSLDATTGVISGTPTSTQALQTYTLTATGPLGGTSTATFTLTVTAAPPNISITTGATQSVQVNTAITNTVITNTGGPVTSYSVTTLPTGLSFDTTTGVISGTPTGTQTQTSYTVTATGPNGGTSTATFRLTVTAAPPIISITTGATQTVLIGVAITATVVTNTGGPITSFAISPSLPGGLTFNSGSGAITGTPTGAQTSTPYTVTATGPNGGTSTATFTLTVVDLPNIAITTGAIQSVLVGSAITTTVVTNTGGPISSFAISPSLPTGLTLDTGTGAISGTPTGAQSTNFYTLTATGPNGGTSTDTFTFTANAVGAKVVTFNANDASGRSSTQSSLVAANLTANSFTRSDFVFVNWTTNSDGTGTTFIDLENYSFSADLTLFARWADAAPNISIAIGATQVVIVNQVIVSTSVENTGGAITSFEISPTLPSGLTLNTTDGTISGTPTSVQSEHTYSLIANGPGGISSAVFTLTVAVVPDRTVTFNANDLSGRTTSQISSISAQLTPNSFTRSGYTFVNWNTSADGTGSTFANLGTYSFGADLTLFARWEVSAPTVYTLTYVAGAHGSITGTSVQSISSGGSGSAVTAVAATDYSFSVWSDGSTSNPRIDTSVVSTRTITASFIFVGPQAQSITFTNPGTQQWSPFVLNVVPTATSTLAVSLASSTPSICSVSGYAITFITTGSCSLTASQDGGFVSTAHFAAAPSVIQTFTIAKASGRTIQINASSYSSTGYATWNLTGPTLTSLASAGDSDTKTYFAAPSSEGCSVASSGKVVLSGAGVCRVQVSISGTLFDDATSPAIAFEIGKNTREMALTPQTLTYKDTLQIKTPDLDGTGAVRFSLASSTNCRLSGDKVTALSGVGTCDITVIKSADANYEATTASVTITLTKAAQKITLENAQLVFGKKLKLKATAGSGSGSITYSVDDSTACSIALDEITALSGTGVCVITATKAEDSNYLGATTTANITLAKDVQPVTKKPQVSIKNSQTLALANSGLTYGKTATLEASLGSGTGVVTYSVDNSTACSITANKITALSGTGSCIVTVNKEADANYESATTTATITLNKAVQTASLGSAELLFGKTLTLDATTGVGSGDVTYSVDNAMACEVKADKVTALTGSGRCVITLTKAADANYAAVKTTATITLKKATQSVTIGNAELMFGKTLTLDSTTGIGTGAVKYSTTSKASCSLKDAEVTALTGTGSCEITLTKAADSNYEAASAIATILLTKQSQTLSVPDAQLTYGSLIKLKPLSGNGVGAISYTSDNTHVCPIKSNEVTALTGTGSCVITVSKAADSNYEAVSTTAIITLNKQSQTLSITGGKLTFGGTLTLKPTSGNGSGSISYVSENPNACSIIANVVTALTGTGTCSITVTKASDKNYKEISASATISLSKVAQSITLSNAVLMYANTLTLDSSMGKGSGALKYVLNSNSTSNCALHANEVTALTGSGTCAITAVKAADARYEAATSKATITLTKAPQTISLSDAQLMFGKSLTLDATEGSGTGDVKYSVGAKSKCLLSGKTVKARSGSGNCLITAKKAEDANFVSATTTATVSLLKEEQTLSLASDNLTFGKKVQIKPVTNIGTGAITYTTDDPKACQIKGDQVIALAGAGQCVITANKAEDENYAATTTTVLYSLSCVIPKAIALGVQKIASGIAVKTTPNKDLDAATSLTPFVNGVKSKCSNVLTIKIQKISK</sequence>
<dbReference type="InterPro" id="IPR042229">
    <property type="entry name" value="Listeria/Bacterioides_rpt_sf"/>
</dbReference>
<dbReference type="Pfam" id="PF09479">
    <property type="entry name" value="Flg_new"/>
    <property type="match status" value="5"/>
</dbReference>
<organism evidence="3">
    <name type="scientific">freshwater metagenome</name>
    <dbReference type="NCBI Taxonomy" id="449393"/>
    <lineage>
        <taxon>unclassified sequences</taxon>
        <taxon>metagenomes</taxon>
        <taxon>ecological metagenomes</taxon>
    </lineage>
</organism>
<name>A0A6J6WLE2_9ZZZZ</name>
<dbReference type="InterPro" id="IPR013378">
    <property type="entry name" value="InlB-like_B-rpt"/>
</dbReference>
<gene>
    <name evidence="3" type="ORF">UFOPK2942_00960</name>
</gene>
<evidence type="ECO:0000313" key="3">
    <source>
        <dbReference type="EMBL" id="CAB4784204.1"/>
    </source>
</evidence>
<reference evidence="3" key="1">
    <citation type="submission" date="2020-05" db="EMBL/GenBank/DDBJ databases">
        <authorList>
            <person name="Chiriac C."/>
            <person name="Salcher M."/>
            <person name="Ghai R."/>
            <person name="Kavagutti S V."/>
        </authorList>
    </citation>
    <scope>NUCLEOTIDE SEQUENCE</scope>
</reference>
<dbReference type="InterPro" id="IPR044060">
    <property type="entry name" value="Bacterial_rp_domain"/>
</dbReference>
<comment type="subcellular location">
    <subcellularLocation>
        <location evidence="1">Cell envelope</location>
    </subcellularLocation>
</comment>
<accession>A0A6J6WLE2</accession>